<evidence type="ECO:0000313" key="2">
    <source>
        <dbReference type="Proteomes" id="UP000801492"/>
    </source>
</evidence>
<name>A0A8K0G5L7_IGNLU</name>
<dbReference type="InterPro" id="IPR010562">
    <property type="entry name" value="Haemolymph_juvenile_hormone-bd"/>
</dbReference>
<organism evidence="1 2">
    <name type="scientific">Ignelater luminosus</name>
    <name type="common">Cucubano</name>
    <name type="synonym">Pyrophorus luminosus</name>
    <dbReference type="NCBI Taxonomy" id="2038154"/>
    <lineage>
        <taxon>Eukaryota</taxon>
        <taxon>Metazoa</taxon>
        <taxon>Ecdysozoa</taxon>
        <taxon>Arthropoda</taxon>
        <taxon>Hexapoda</taxon>
        <taxon>Insecta</taxon>
        <taxon>Pterygota</taxon>
        <taxon>Neoptera</taxon>
        <taxon>Endopterygota</taxon>
        <taxon>Coleoptera</taxon>
        <taxon>Polyphaga</taxon>
        <taxon>Elateriformia</taxon>
        <taxon>Elateroidea</taxon>
        <taxon>Elateridae</taxon>
        <taxon>Agrypninae</taxon>
        <taxon>Pyrophorini</taxon>
        <taxon>Ignelater</taxon>
    </lineage>
</organism>
<dbReference type="OrthoDB" id="7419171at2759"/>
<dbReference type="EMBL" id="VTPC01087509">
    <property type="protein sequence ID" value="KAF2886483.1"/>
    <property type="molecule type" value="Genomic_DNA"/>
</dbReference>
<dbReference type="Gene3D" id="3.15.10.30">
    <property type="entry name" value="Haemolymph juvenile hormone binding protein"/>
    <property type="match status" value="1"/>
</dbReference>
<keyword evidence="2" id="KW-1185">Reference proteome</keyword>
<evidence type="ECO:0000313" key="1">
    <source>
        <dbReference type="EMBL" id="KAF2886483.1"/>
    </source>
</evidence>
<dbReference type="AlphaFoldDB" id="A0A8K0G5L7"/>
<dbReference type="PANTHER" id="PTHR11008:SF14">
    <property type="entry name" value="CIRCADIAN CLOCK-CONTROLLED PROTEIN-LIKE PROTEIN"/>
    <property type="match status" value="1"/>
</dbReference>
<dbReference type="GO" id="GO:0005615">
    <property type="term" value="C:extracellular space"/>
    <property type="evidence" value="ECO:0007669"/>
    <property type="project" value="TreeGrafter"/>
</dbReference>
<dbReference type="PANTHER" id="PTHR11008">
    <property type="entry name" value="PROTEIN TAKEOUT-LIKE PROTEIN"/>
    <property type="match status" value="1"/>
</dbReference>
<gene>
    <name evidence="1" type="ORF">ILUMI_19690</name>
</gene>
<protein>
    <submittedName>
        <fullName evidence="1">Uncharacterized protein</fullName>
    </submittedName>
</protein>
<dbReference type="Proteomes" id="UP000801492">
    <property type="component" value="Unassembled WGS sequence"/>
</dbReference>
<reference evidence="1" key="1">
    <citation type="submission" date="2019-08" db="EMBL/GenBank/DDBJ databases">
        <title>The genome of the North American firefly Photinus pyralis.</title>
        <authorList>
            <consortium name="Photinus pyralis genome working group"/>
            <person name="Fallon T.R."/>
            <person name="Sander Lower S.E."/>
            <person name="Weng J.-K."/>
        </authorList>
    </citation>
    <scope>NUCLEOTIDE SEQUENCE</scope>
    <source>
        <strain evidence="1">TRF0915ILg1</strain>
        <tissue evidence="1">Whole body</tissue>
    </source>
</reference>
<sequence length="205" mass="23299">MPYLVKGIPDMDVPAIDPLHFSSIKVETGNTGSANLNIDLLNGTVTGLRNLKIENLKTNFGDDIRFTTNLIVPEANIEGTYKMKGNLLLFELNGEGHMSLNATDIRTDSVWIGTNYLKKDKKHIKLDKIHFNEVQIKTIRVKFENLFGPNTEPLTNTANNAINENIDNLRAELEPIIKETLVHIISEYFNRVYRLFPMDQLYPVN</sequence>
<comment type="caution">
    <text evidence="1">The sequence shown here is derived from an EMBL/GenBank/DDBJ whole genome shotgun (WGS) entry which is preliminary data.</text>
</comment>
<dbReference type="InterPro" id="IPR038606">
    <property type="entry name" value="To_sf"/>
</dbReference>
<dbReference type="Pfam" id="PF06585">
    <property type="entry name" value="JHBP"/>
    <property type="match status" value="1"/>
</dbReference>
<proteinExistence type="predicted"/>
<accession>A0A8K0G5L7</accession>
<dbReference type="SMART" id="SM00700">
    <property type="entry name" value="JHBP"/>
    <property type="match status" value="1"/>
</dbReference>